<keyword evidence="2" id="KW-0560">Oxidoreductase</keyword>
<evidence type="ECO:0000313" key="3">
    <source>
        <dbReference type="Proteomes" id="UP000281738"/>
    </source>
</evidence>
<keyword evidence="3" id="KW-1185">Reference proteome</keyword>
<dbReference type="CDD" id="cd06587">
    <property type="entry name" value="VOC"/>
    <property type="match status" value="1"/>
</dbReference>
<evidence type="ECO:0000259" key="1">
    <source>
        <dbReference type="PROSITE" id="PS51819"/>
    </source>
</evidence>
<dbReference type="InterPro" id="IPR004360">
    <property type="entry name" value="Glyas_Fos-R_dOase_dom"/>
</dbReference>
<dbReference type="Pfam" id="PF00903">
    <property type="entry name" value="Glyoxalase"/>
    <property type="match status" value="1"/>
</dbReference>
<sequence length="131" mass="14005">MLDQAEVTANIPAADLARARAFYADKLGVTPVQEMAGVALLYRTGAGSVFTIYQTEHAGRAGHTIAQWHVADVPAAARELAAKGVRFDHFDAPGMEWDGDVSFTEGMGHAAWFRDSEDNVLCLDSGVPGLD</sequence>
<dbReference type="InterPro" id="IPR037523">
    <property type="entry name" value="VOC_core"/>
</dbReference>
<feature type="domain" description="VOC" evidence="1">
    <location>
        <begin position="1"/>
        <end position="126"/>
    </location>
</feature>
<dbReference type="SUPFAM" id="SSF54593">
    <property type="entry name" value="Glyoxalase/Bleomycin resistance protein/Dihydroxybiphenyl dioxygenase"/>
    <property type="match status" value="1"/>
</dbReference>
<dbReference type="GO" id="GO:0051213">
    <property type="term" value="F:dioxygenase activity"/>
    <property type="evidence" value="ECO:0007669"/>
    <property type="project" value="UniProtKB-KW"/>
</dbReference>
<proteinExistence type="predicted"/>
<reference evidence="2 3" key="1">
    <citation type="submission" date="2018-11" db="EMBL/GenBank/DDBJ databases">
        <title>Sequencing the genomes of 1000 actinobacteria strains.</title>
        <authorList>
            <person name="Klenk H.-P."/>
        </authorList>
    </citation>
    <scope>NUCLEOTIDE SEQUENCE [LARGE SCALE GENOMIC DNA]</scope>
    <source>
        <strain evidence="2 3">DSM 12652</strain>
    </source>
</reference>
<dbReference type="AlphaFoldDB" id="A0A3N2CYK6"/>
<name>A0A3N2CYK6_9ACTN</name>
<dbReference type="InterPro" id="IPR029068">
    <property type="entry name" value="Glyas_Bleomycin-R_OHBP_Dase"/>
</dbReference>
<protein>
    <submittedName>
        <fullName evidence="2">Glyoxalase/bleomycin resistance protein/dioxygenase superfamily protein</fullName>
    </submittedName>
</protein>
<keyword evidence="2" id="KW-0223">Dioxygenase</keyword>
<dbReference type="PROSITE" id="PS51819">
    <property type="entry name" value="VOC"/>
    <property type="match status" value="1"/>
</dbReference>
<comment type="caution">
    <text evidence="2">The sequence shown here is derived from an EMBL/GenBank/DDBJ whole genome shotgun (WGS) entry which is preliminary data.</text>
</comment>
<dbReference type="OrthoDB" id="9804907at2"/>
<accession>A0A3N2CYK6</accession>
<evidence type="ECO:0000313" key="2">
    <source>
        <dbReference type="EMBL" id="ROR92617.1"/>
    </source>
</evidence>
<organism evidence="2 3">
    <name type="scientific">Nocardioides aurantiacus</name>
    <dbReference type="NCBI Taxonomy" id="86796"/>
    <lineage>
        <taxon>Bacteria</taxon>
        <taxon>Bacillati</taxon>
        <taxon>Actinomycetota</taxon>
        <taxon>Actinomycetes</taxon>
        <taxon>Propionibacteriales</taxon>
        <taxon>Nocardioidaceae</taxon>
        <taxon>Nocardioides</taxon>
    </lineage>
</organism>
<dbReference type="RefSeq" id="WP_123392277.1">
    <property type="nucleotide sequence ID" value="NZ_RKHO01000001.1"/>
</dbReference>
<dbReference type="EMBL" id="RKHO01000001">
    <property type="protein sequence ID" value="ROR92617.1"/>
    <property type="molecule type" value="Genomic_DNA"/>
</dbReference>
<dbReference type="Gene3D" id="3.10.180.10">
    <property type="entry name" value="2,3-Dihydroxybiphenyl 1,2-Dioxygenase, domain 1"/>
    <property type="match status" value="1"/>
</dbReference>
<gene>
    <name evidence="2" type="ORF">EDD33_3513</name>
</gene>
<dbReference type="Proteomes" id="UP000281738">
    <property type="component" value="Unassembled WGS sequence"/>
</dbReference>